<gene>
    <name evidence="4" type="ORF">RRU01S_12_01440</name>
</gene>
<accession>A0A081CV65</accession>
<dbReference type="EMBL" id="BBJU01000012">
    <property type="protein sequence ID" value="GAK70561.1"/>
    <property type="molecule type" value="Genomic_DNA"/>
</dbReference>
<dbReference type="PROSITE" id="PS51186">
    <property type="entry name" value="GNAT"/>
    <property type="match status" value="1"/>
</dbReference>
<dbReference type="RefSeq" id="WP_045230131.1">
    <property type="nucleotide sequence ID" value="NZ_BBJU01000012.1"/>
</dbReference>
<name>A0A081CV65_9HYPH</name>
<dbReference type="PANTHER" id="PTHR43420">
    <property type="entry name" value="ACETYLTRANSFERASE"/>
    <property type="match status" value="1"/>
</dbReference>
<dbReference type="Gene3D" id="3.40.630.30">
    <property type="match status" value="1"/>
</dbReference>
<evidence type="ECO:0000256" key="1">
    <source>
        <dbReference type="ARBA" id="ARBA00022679"/>
    </source>
</evidence>
<proteinExistence type="predicted"/>
<keyword evidence="2" id="KW-0012">Acyltransferase</keyword>
<dbReference type="InterPro" id="IPR000182">
    <property type="entry name" value="GNAT_dom"/>
</dbReference>
<evidence type="ECO:0000313" key="4">
    <source>
        <dbReference type="EMBL" id="GAK70561.1"/>
    </source>
</evidence>
<organism evidence="4 5">
    <name type="scientific">Agrobacterium rubi TR3 = NBRC 13261</name>
    <dbReference type="NCBI Taxonomy" id="1368415"/>
    <lineage>
        <taxon>Bacteria</taxon>
        <taxon>Pseudomonadati</taxon>
        <taxon>Pseudomonadota</taxon>
        <taxon>Alphaproteobacteria</taxon>
        <taxon>Hyphomicrobiales</taxon>
        <taxon>Rhizobiaceae</taxon>
        <taxon>Rhizobium/Agrobacterium group</taxon>
        <taxon>Agrobacterium</taxon>
    </lineage>
</organism>
<dbReference type="AlphaFoldDB" id="A0A081CV65"/>
<evidence type="ECO:0000259" key="3">
    <source>
        <dbReference type="PROSITE" id="PS51186"/>
    </source>
</evidence>
<dbReference type="InterPro" id="IPR050680">
    <property type="entry name" value="YpeA/RimI_acetyltransf"/>
</dbReference>
<evidence type="ECO:0000256" key="2">
    <source>
        <dbReference type="ARBA" id="ARBA00023315"/>
    </source>
</evidence>
<reference evidence="4 5" key="1">
    <citation type="submission" date="2014-08" db="EMBL/GenBank/DDBJ databases">
        <title>Whole genome shotgun sequence of Rhizobium rubi NBRC 13261.</title>
        <authorList>
            <person name="Katano-Makiyama Y."/>
            <person name="Hosoyama A."/>
            <person name="Hashimoto M."/>
            <person name="Hosoyama Y."/>
            <person name="Noguchi M."/>
            <person name="Tsuchikane K."/>
            <person name="Uohara A."/>
            <person name="Ohji S."/>
            <person name="Ichikawa N."/>
            <person name="Kimura A."/>
            <person name="Yamazoe A."/>
            <person name="Fujita N."/>
        </authorList>
    </citation>
    <scope>NUCLEOTIDE SEQUENCE [LARGE SCALE GENOMIC DNA]</scope>
    <source>
        <strain evidence="4 5">NBRC 13261</strain>
    </source>
</reference>
<protein>
    <submittedName>
        <fullName evidence="4">Putative acetyltransferase</fullName>
    </submittedName>
</protein>
<dbReference type="PANTHER" id="PTHR43420:SF12">
    <property type="entry name" value="N-ACETYLTRANSFERASE DOMAIN-CONTAINING PROTEIN"/>
    <property type="match status" value="1"/>
</dbReference>
<dbReference type="Pfam" id="PF00583">
    <property type="entry name" value="Acetyltransf_1"/>
    <property type="match status" value="1"/>
</dbReference>
<dbReference type="GO" id="GO:0016747">
    <property type="term" value="F:acyltransferase activity, transferring groups other than amino-acyl groups"/>
    <property type="evidence" value="ECO:0007669"/>
    <property type="project" value="InterPro"/>
</dbReference>
<dbReference type="SUPFAM" id="SSF55729">
    <property type="entry name" value="Acyl-CoA N-acyltransferases (Nat)"/>
    <property type="match status" value="1"/>
</dbReference>
<dbReference type="CDD" id="cd04301">
    <property type="entry name" value="NAT_SF"/>
    <property type="match status" value="1"/>
</dbReference>
<feature type="domain" description="N-acetyltransferase" evidence="3">
    <location>
        <begin position="12"/>
        <end position="164"/>
    </location>
</feature>
<comment type="caution">
    <text evidence="4">The sequence shown here is derived from an EMBL/GenBank/DDBJ whole genome shotgun (WGS) entry which is preliminary data.</text>
</comment>
<dbReference type="InterPro" id="IPR016181">
    <property type="entry name" value="Acyl_CoA_acyltransferase"/>
</dbReference>
<dbReference type="eggNOG" id="COG0456">
    <property type="taxonomic scope" value="Bacteria"/>
</dbReference>
<evidence type="ECO:0000313" key="5">
    <source>
        <dbReference type="Proteomes" id="UP000028701"/>
    </source>
</evidence>
<dbReference type="Proteomes" id="UP000028701">
    <property type="component" value="Unassembled WGS sequence"/>
</dbReference>
<sequence length="164" mass="18225">MFDDYLSWKPFFEVVTMEHADCADVALLHQERFPRPWSDGEFSSLLGQSSVFGAVARQTNAFFSKPLGGFVLSREAGGEAEILTLAVSDKFGRSGLGWRLMQSVMREAMMRGAETMFLEVDGGNASAIGLYKKLGFQTVAERQAYYTAKDGTKSTALVMRRDLR</sequence>
<keyword evidence="1 4" id="KW-0808">Transferase</keyword>
<dbReference type="OrthoDB" id="9804026at2"/>